<dbReference type="Pfam" id="PF07309">
    <property type="entry name" value="FlaF"/>
    <property type="match status" value="1"/>
</dbReference>
<protein>
    <submittedName>
        <fullName evidence="1">Flagellar biosynthesis regulatory protein FlaF</fullName>
    </submittedName>
</protein>
<reference evidence="2" key="1">
    <citation type="journal article" date="2019" name="Int. J. Syst. Evol. Microbiol.">
        <title>The Global Catalogue of Microorganisms (GCM) 10K type strain sequencing project: providing services to taxonomists for standard genome sequencing and annotation.</title>
        <authorList>
            <consortium name="The Broad Institute Genomics Platform"/>
            <consortium name="The Broad Institute Genome Sequencing Center for Infectious Disease"/>
            <person name="Wu L."/>
            <person name="Ma J."/>
        </authorList>
    </citation>
    <scope>NUCLEOTIDE SEQUENCE [LARGE SCALE GENOMIC DNA]</scope>
    <source>
        <strain evidence="2">NBRC 102520</strain>
    </source>
</reference>
<comment type="caution">
    <text evidence="1">The sequence shown here is derived from an EMBL/GenBank/DDBJ whole genome shotgun (WGS) entry which is preliminary data.</text>
</comment>
<sequence length="130" mass="14788">MSAVALSFGFLRRVVQMTFEAYEAVVEDSSLEARGRERMALTLGIDRLERLGKGSFSAEDLVETLLYVRRLWAIFIEDLSHPENGLPEQLRADIISIGLWVIKEADRLRAEKSNDVVQLVEINRVIRDAL</sequence>
<proteinExistence type="predicted"/>
<dbReference type="NCBIfam" id="NF009434">
    <property type="entry name" value="PRK12793.1"/>
    <property type="match status" value="1"/>
</dbReference>
<dbReference type="EMBL" id="BSOW01000005">
    <property type="protein sequence ID" value="GLR85174.1"/>
    <property type="molecule type" value="Genomic_DNA"/>
</dbReference>
<organism evidence="1 2">
    <name type="scientific">Bradyrhizobium iriomotense</name>
    <dbReference type="NCBI Taxonomy" id="441950"/>
    <lineage>
        <taxon>Bacteria</taxon>
        <taxon>Pseudomonadati</taxon>
        <taxon>Pseudomonadota</taxon>
        <taxon>Alphaproteobacteria</taxon>
        <taxon>Hyphomicrobiales</taxon>
        <taxon>Nitrobacteraceae</taxon>
        <taxon>Bradyrhizobium</taxon>
    </lineage>
</organism>
<keyword evidence="1" id="KW-0966">Cell projection</keyword>
<dbReference type="InterPro" id="IPR010845">
    <property type="entry name" value="FlaF"/>
</dbReference>
<keyword evidence="2" id="KW-1185">Reference proteome</keyword>
<gene>
    <name evidence="1" type="primary">flaF_1</name>
    <name evidence="1" type="ORF">GCM10007857_18840</name>
</gene>
<evidence type="ECO:0000313" key="2">
    <source>
        <dbReference type="Proteomes" id="UP001156905"/>
    </source>
</evidence>
<evidence type="ECO:0000313" key="1">
    <source>
        <dbReference type="EMBL" id="GLR85174.1"/>
    </source>
</evidence>
<accession>A0ABQ6AVY7</accession>
<dbReference type="Proteomes" id="UP001156905">
    <property type="component" value="Unassembled WGS sequence"/>
</dbReference>
<keyword evidence="1" id="KW-0969">Cilium</keyword>
<name>A0ABQ6AVY7_9BRAD</name>
<keyword evidence="1" id="KW-0282">Flagellum</keyword>